<dbReference type="AlphaFoldDB" id="A0AAW9RVH1"/>
<dbReference type="GO" id="GO:0005829">
    <property type="term" value="C:cytosol"/>
    <property type="evidence" value="ECO:0007669"/>
    <property type="project" value="TreeGrafter"/>
</dbReference>
<name>A0AAW9RVH1_9HYPH</name>
<keyword evidence="3" id="KW-0378">Hydrolase</keyword>
<proteinExistence type="inferred from homology"/>
<evidence type="ECO:0000256" key="2">
    <source>
        <dbReference type="ARBA" id="ARBA00006763"/>
    </source>
</evidence>
<dbReference type="RefSeq" id="WP_340330591.1">
    <property type="nucleotide sequence ID" value="NZ_JAZHOF010000006.1"/>
</dbReference>
<sequence length="200" mass="22012">MSTIKNICVYCGSGDGQNPAFKSAAHQLGRLLAENGIGLVYGGGSLGLMGTVARGVLRHNGHVTGIIPEFLTEREQMLRDVQELVVTRDMHERKRLMFERSDAFVALPGGIGTLEETVEMLTWGQLGQHAKPVALANIEGYWDPLCELLSHMRTEKFIRQDLEVGYLVVDTIDELIPSIRAAAEIVPEPDLTDAQVAERM</sequence>
<dbReference type="EC" id="3.2.2.n1" evidence="3"/>
<keyword evidence="3" id="KW-0203">Cytokinin biosynthesis</keyword>
<dbReference type="PANTHER" id="PTHR31223">
    <property type="entry name" value="LOG FAMILY PROTEIN YJL055W"/>
    <property type="match status" value="1"/>
</dbReference>
<dbReference type="Gene3D" id="3.40.50.450">
    <property type="match status" value="1"/>
</dbReference>
<comment type="similarity">
    <text evidence="2 3">Belongs to the LOG family.</text>
</comment>
<dbReference type="NCBIfam" id="TIGR00730">
    <property type="entry name" value="Rossman fold protein, TIGR00730 family"/>
    <property type="match status" value="1"/>
</dbReference>
<dbReference type="InterPro" id="IPR005269">
    <property type="entry name" value="LOG"/>
</dbReference>
<dbReference type="SUPFAM" id="SSF102405">
    <property type="entry name" value="MCP/YpsA-like"/>
    <property type="match status" value="1"/>
</dbReference>
<evidence type="ECO:0000313" key="5">
    <source>
        <dbReference type="Proteomes" id="UP001378188"/>
    </source>
</evidence>
<evidence type="ECO:0000313" key="4">
    <source>
        <dbReference type="EMBL" id="MEJ8572895.1"/>
    </source>
</evidence>
<accession>A0AAW9RVH1</accession>
<dbReference type="EMBL" id="JAZHOF010000006">
    <property type="protein sequence ID" value="MEJ8572895.1"/>
    <property type="molecule type" value="Genomic_DNA"/>
</dbReference>
<comment type="caution">
    <text evidence="4">The sequence shown here is derived from an EMBL/GenBank/DDBJ whole genome shotgun (WGS) entry which is preliminary data.</text>
</comment>
<keyword evidence="5" id="KW-1185">Reference proteome</keyword>
<protein>
    <recommendedName>
        <fullName evidence="3">Cytokinin riboside 5'-monophosphate phosphoribohydrolase</fullName>
        <ecNumber evidence="3">3.2.2.n1</ecNumber>
    </recommendedName>
</protein>
<dbReference type="Proteomes" id="UP001378188">
    <property type="component" value="Unassembled WGS sequence"/>
</dbReference>
<evidence type="ECO:0000256" key="3">
    <source>
        <dbReference type="RuleBase" id="RU363015"/>
    </source>
</evidence>
<dbReference type="GO" id="GO:0009691">
    <property type="term" value="P:cytokinin biosynthetic process"/>
    <property type="evidence" value="ECO:0007669"/>
    <property type="project" value="UniProtKB-UniRule"/>
</dbReference>
<dbReference type="InterPro" id="IPR031100">
    <property type="entry name" value="LOG_fam"/>
</dbReference>
<comment type="catalytic activity">
    <reaction evidence="1">
        <text>AMP + H2O = D-ribose 5-phosphate + adenine</text>
        <dbReference type="Rhea" id="RHEA:20129"/>
        <dbReference type="ChEBI" id="CHEBI:15377"/>
        <dbReference type="ChEBI" id="CHEBI:16708"/>
        <dbReference type="ChEBI" id="CHEBI:78346"/>
        <dbReference type="ChEBI" id="CHEBI:456215"/>
        <dbReference type="EC" id="3.2.2.4"/>
    </reaction>
</comment>
<evidence type="ECO:0000256" key="1">
    <source>
        <dbReference type="ARBA" id="ARBA00000274"/>
    </source>
</evidence>
<gene>
    <name evidence="4" type="ORF">V3328_15500</name>
</gene>
<dbReference type="PANTHER" id="PTHR31223:SF70">
    <property type="entry name" value="LOG FAMILY PROTEIN YJL055W"/>
    <property type="match status" value="1"/>
</dbReference>
<reference evidence="4 5" key="1">
    <citation type="submission" date="2024-02" db="EMBL/GenBank/DDBJ databases">
        <title>Genome analysis and characterization of Microbaculum marinisediminis sp. nov., isolated from marine sediment.</title>
        <authorList>
            <person name="Du Z.-J."/>
            <person name="Ye Y.-Q."/>
            <person name="Zhang Z.-R."/>
            <person name="Yuan S.-M."/>
            <person name="Zhang X.-Y."/>
        </authorList>
    </citation>
    <scope>NUCLEOTIDE SEQUENCE [LARGE SCALE GENOMIC DNA]</scope>
    <source>
        <strain evidence="4 5">SDUM1044001</strain>
    </source>
</reference>
<dbReference type="GO" id="GO:0008714">
    <property type="term" value="F:AMP nucleosidase activity"/>
    <property type="evidence" value="ECO:0007669"/>
    <property type="project" value="UniProtKB-EC"/>
</dbReference>
<organism evidence="4 5">
    <name type="scientific">Microbaculum marinum</name>
    <dbReference type="NCBI Taxonomy" id="1764581"/>
    <lineage>
        <taxon>Bacteria</taxon>
        <taxon>Pseudomonadati</taxon>
        <taxon>Pseudomonadota</taxon>
        <taxon>Alphaproteobacteria</taxon>
        <taxon>Hyphomicrobiales</taxon>
        <taxon>Tepidamorphaceae</taxon>
        <taxon>Microbaculum</taxon>
    </lineage>
</organism>
<dbReference type="Pfam" id="PF03641">
    <property type="entry name" value="Lysine_decarbox"/>
    <property type="match status" value="1"/>
</dbReference>